<dbReference type="InterPro" id="IPR032675">
    <property type="entry name" value="LRR_dom_sf"/>
</dbReference>
<dbReference type="PROSITE" id="PS50181">
    <property type="entry name" value="FBOX"/>
    <property type="match status" value="1"/>
</dbReference>
<gene>
    <name evidence="2" type="ORF">GDO54_005414</name>
</gene>
<reference evidence="2" key="1">
    <citation type="thesis" date="2020" institute="ProQuest LLC" country="789 East Eisenhower Parkway, Ann Arbor, MI, USA">
        <title>Comparative Genomics and Chromosome Evolution.</title>
        <authorList>
            <person name="Mudd A.B."/>
        </authorList>
    </citation>
    <scope>NUCLEOTIDE SEQUENCE</scope>
    <source>
        <strain evidence="2">1538</strain>
        <tissue evidence="2">Blood</tissue>
    </source>
</reference>
<dbReference type="PANTHER" id="PTHR38926">
    <property type="entry name" value="F-BOX DOMAIN CONTAINING PROTEIN, EXPRESSED"/>
    <property type="match status" value="1"/>
</dbReference>
<dbReference type="SMART" id="SM00256">
    <property type="entry name" value="FBOX"/>
    <property type="match status" value="1"/>
</dbReference>
<evidence type="ECO:0000313" key="3">
    <source>
        <dbReference type="Proteomes" id="UP001181693"/>
    </source>
</evidence>
<feature type="domain" description="F-box" evidence="1">
    <location>
        <begin position="4"/>
        <end position="50"/>
    </location>
</feature>
<dbReference type="Gene3D" id="3.80.10.10">
    <property type="entry name" value="Ribonuclease Inhibitor"/>
    <property type="match status" value="2"/>
</dbReference>
<dbReference type="PANTHER" id="PTHR38926:SF72">
    <property type="entry name" value="IM:7136021-RELATED"/>
    <property type="match status" value="1"/>
</dbReference>
<name>A0AAV2ZLP1_PYXAD</name>
<dbReference type="EMBL" id="DYDO01000013">
    <property type="protein sequence ID" value="DBA14442.1"/>
    <property type="molecule type" value="Genomic_DNA"/>
</dbReference>
<dbReference type="SUPFAM" id="SSF81383">
    <property type="entry name" value="F-box domain"/>
    <property type="match status" value="1"/>
</dbReference>
<organism evidence="2 3">
    <name type="scientific">Pyxicephalus adspersus</name>
    <name type="common">African bullfrog</name>
    <dbReference type="NCBI Taxonomy" id="30357"/>
    <lineage>
        <taxon>Eukaryota</taxon>
        <taxon>Metazoa</taxon>
        <taxon>Chordata</taxon>
        <taxon>Craniata</taxon>
        <taxon>Vertebrata</taxon>
        <taxon>Euteleostomi</taxon>
        <taxon>Amphibia</taxon>
        <taxon>Batrachia</taxon>
        <taxon>Anura</taxon>
        <taxon>Neobatrachia</taxon>
        <taxon>Ranoidea</taxon>
        <taxon>Pyxicephalidae</taxon>
        <taxon>Pyxicephalinae</taxon>
        <taxon>Pyxicephalus</taxon>
    </lineage>
</organism>
<keyword evidence="3" id="KW-1185">Reference proteome</keyword>
<dbReference type="Pfam" id="PF12937">
    <property type="entry name" value="F-box-like"/>
    <property type="match status" value="1"/>
</dbReference>
<comment type="caution">
    <text evidence="2">The sequence shown here is derived from an EMBL/GenBank/DDBJ whole genome shotgun (WGS) entry which is preliminary data.</text>
</comment>
<protein>
    <recommendedName>
        <fullName evidence="1">F-box domain-containing protein</fullName>
    </recommendedName>
</protein>
<accession>A0AAV2ZLP1</accession>
<dbReference type="SUPFAM" id="SSF52047">
    <property type="entry name" value="RNI-like"/>
    <property type="match status" value="1"/>
</dbReference>
<dbReference type="Proteomes" id="UP001181693">
    <property type="component" value="Unassembled WGS sequence"/>
</dbReference>
<dbReference type="AlphaFoldDB" id="A0AAV2ZLP1"/>
<dbReference type="InterPro" id="IPR036047">
    <property type="entry name" value="F-box-like_dom_sf"/>
</dbReference>
<dbReference type="Gene3D" id="1.20.1280.50">
    <property type="match status" value="1"/>
</dbReference>
<evidence type="ECO:0000259" key="1">
    <source>
        <dbReference type="PROSITE" id="PS50181"/>
    </source>
</evidence>
<evidence type="ECO:0000313" key="2">
    <source>
        <dbReference type="EMBL" id="DBA14442.1"/>
    </source>
</evidence>
<dbReference type="InterPro" id="IPR001810">
    <property type="entry name" value="F-box_dom"/>
</dbReference>
<proteinExistence type="predicted"/>
<sequence>MMPEIQWLQLPQEVLLHIFAYLSPAEKANVRATCTYLRTLVDHPSLWKNSTIVFKSIGIFNARFWDTLQSRKISSVEVTRVTLKQFKKMTSSLPDLTSVTMDSCVKGEILQGLRPLVNLQQLHLTDCTNVTDQDIFSEIALFQQLTHLSLCRVSFSGVLPLTSIVLLQNLYSLSLHSNEGTVPERALQYILFRLPKLRELSLAIGNMNKWKLSLCFNVPDNFVSTAEDQPCISRLQLHKLELINSSCASLSTNAFDQLSTLRSVCLRHYKYLQHEEFIETLLLKLPQLTELRIEWAAPFVPLMGPISSKLEKLSVVGTKISNATLSWISRSASQLKCLNLSFSHGYDQEMVKSFPQLFPHLQNLYLSNTWLTEDALVVLANLYSLRVLDISNNLHLTPEAILAFRKITSNRIGLILERPIESVKYCCW</sequence>